<dbReference type="InterPro" id="IPR037523">
    <property type="entry name" value="VOC_core"/>
</dbReference>
<dbReference type="EMBL" id="JAVDYG010000001">
    <property type="protein sequence ID" value="MDR7361068.1"/>
    <property type="molecule type" value="Genomic_DNA"/>
</dbReference>
<dbReference type="Proteomes" id="UP001183648">
    <property type="component" value="Unassembled WGS sequence"/>
</dbReference>
<gene>
    <name evidence="2" type="ORF">J2S63_000621</name>
</gene>
<dbReference type="RefSeq" id="WP_310298487.1">
    <property type="nucleotide sequence ID" value="NZ_BAAAPS010000002.1"/>
</dbReference>
<reference evidence="2 3" key="1">
    <citation type="submission" date="2023-07" db="EMBL/GenBank/DDBJ databases">
        <title>Sequencing the genomes of 1000 actinobacteria strains.</title>
        <authorList>
            <person name="Klenk H.-P."/>
        </authorList>
    </citation>
    <scope>NUCLEOTIDE SEQUENCE [LARGE SCALE GENOMIC DNA]</scope>
    <source>
        <strain evidence="2 3">DSM 19426</strain>
    </source>
</reference>
<dbReference type="Pfam" id="PF00903">
    <property type="entry name" value="Glyoxalase"/>
    <property type="match status" value="1"/>
</dbReference>
<evidence type="ECO:0000313" key="2">
    <source>
        <dbReference type="EMBL" id="MDR7361068.1"/>
    </source>
</evidence>
<evidence type="ECO:0000313" key="3">
    <source>
        <dbReference type="Proteomes" id="UP001183648"/>
    </source>
</evidence>
<proteinExistence type="predicted"/>
<dbReference type="InterPro" id="IPR004360">
    <property type="entry name" value="Glyas_Fos-R_dOase_dom"/>
</dbReference>
<accession>A0ABU2BR35</accession>
<dbReference type="PROSITE" id="PS51819">
    <property type="entry name" value="VOC"/>
    <property type="match status" value="1"/>
</dbReference>
<dbReference type="SUPFAM" id="SSF54593">
    <property type="entry name" value="Glyoxalase/Bleomycin resistance protein/Dihydroxybiphenyl dioxygenase"/>
    <property type="match status" value="1"/>
</dbReference>
<dbReference type="InterPro" id="IPR029068">
    <property type="entry name" value="Glyas_Bleomycin-R_OHBP_Dase"/>
</dbReference>
<sequence length="116" mass="12632">MTTLFAGLLVSDLPRAERWWTAALGSEPLMRPNDTEVVWEAGGGYVYVDAHLDGRVAGQGQVTLFLDEGHDLEERVRALAAHEISPVLDETYDNGVRKVTFADPDGNRLGLGARPA</sequence>
<evidence type="ECO:0000259" key="1">
    <source>
        <dbReference type="PROSITE" id="PS51819"/>
    </source>
</evidence>
<comment type="caution">
    <text evidence="2">The sequence shown here is derived from an EMBL/GenBank/DDBJ whole genome shotgun (WGS) entry which is preliminary data.</text>
</comment>
<name>A0ABU2BR35_9ACTN</name>
<keyword evidence="3" id="KW-1185">Reference proteome</keyword>
<protein>
    <submittedName>
        <fullName evidence="2">Catechol 2,3-dioxygenase-like lactoylglutathione lyase family enzyme</fullName>
    </submittedName>
</protein>
<feature type="domain" description="VOC" evidence="1">
    <location>
        <begin position="2"/>
        <end position="114"/>
    </location>
</feature>
<organism evidence="2 3">
    <name type="scientific">Nocardioides marmoribigeumensis</name>
    <dbReference type="NCBI Taxonomy" id="433649"/>
    <lineage>
        <taxon>Bacteria</taxon>
        <taxon>Bacillati</taxon>
        <taxon>Actinomycetota</taxon>
        <taxon>Actinomycetes</taxon>
        <taxon>Propionibacteriales</taxon>
        <taxon>Nocardioidaceae</taxon>
        <taxon>Nocardioides</taxon>
    </lineage>
</organism>
<dbReference type="Gene3D" id="3.10.180.10">
    <property type="entry name" value="2,3-Dihydroxybiphenyl 1,2-Dioxygenase, domain 1"/>
    <property type="match status" value="1"/>
</dbReference>